<dbReference type="PANTHER" id="PTHR33116:SF84">
    <property type="entry name" value="RNA-DIRECTED DNA POLYMERASE"/>
    <property type="match status" value="1"/>
</dbReference>
<dbReference type="AlphaFoldDB" id="A0A803P475"/>
<dbReference type="Gramene" id="evm.model.03.1160">
    <property type="protein sequence ID" value="cds.evm.model.03.1160"/>
    <property type="gene ID" value="evm.TU.03.1160"/>
</dbReference>
<keyword evidence="2" id="KW-1185">Reference proteome</keyword>
<reference evidence="1" key="2">
    <citation type="submission" date="2021-03" db="UniProtKB">
        <authorList>
            <consortium name="EnsemblPlants"/>
        </authorList>
    </citation>
    <scope>IDENTIFICATION</scope>
</reference>
<proteinExistence type="predicted"/>
<protein>
    <submittedName>
        <fullName evidence="1">Uncharacterized protein</fullName>
    </submittedName>
</protein>
<sequence>MMQALKLFSITSGLVPNNAKSAVYCSGMSENEIRRVLDMSGFTKQNEPSKYLGVPICARKISASNCSSLVQKMVARIRIWSSRHLSFAGRLVLIKSVLLSIHIYWCQIMFIPKQIIKELEAICRSFLWTGKSLMNGAGAVAWEKVCCPKKVGGLGLMYIPHWNAAAMVKHVWAIEKIKKDNLLVKWVHSVYIKQQSWWEYEVSVNGSWYWRKMVELKDKIKNHVQHSEFSAHDYKIVEGQACFAQEFEKVKWSNEVWSRLNTL</sequence>
<dbReference type="PANTHER" id="PTHR33116">
    <property type="entry name" value="REVERSE TRANSCRIPTASE ZINC-BINDING DOMAIN-CONTAINING PROTEIN-RELATED-RELATED"/>
    <property type="match status" value="1"/>
</dbReference>
<name>A0A803P475_CANSA</name>
<dbReference type="EMBL" id="UZAU01000287">
    <property type="status" value="NOT_ANNOTATED_CDS"/>
    <property type="molecule type" value="Genomic_DNA"/>
</dbReference>
<evidence type="ECO:0000313" key="2">
    <source>
        <dbReference type="Proteomes" id="UP000596661"/>
    </source>
</evidence>
<evidence type="ECO:0000313" key="1">
    <source>
        <dbReference type="EnsemblPlants" id="cds.evm.model.03.1160"/>
    </source>
</evidence>
<reference evidence="1" key="1">
    <citation type="submission" date="2018-11" db="EMBL/GenBank/DDBJ databases">
        <authorList>
            <person name="Grassa J C."/>
        </authorList>
    </citation>
    <scope>NUCLEOTIDE SEQUENCE [LARGE SCALE GENOMIC DNA]</scope>
</reference>
<dbReference type="EnsemblPlants" id="evm.model.03.1160">
    <property type="protein sequence ID" value="cds.evm.model.03.1160"/>
    <property type="gene ID" value="evm.TU.03.1160"/>
</dbReference>
<dbReference type="Proteomes" id="UP000596661">
    <property type="component" value="Chromosome 3"/>
</dbReference>
<dbReference type="OMA" id="IAMEADT"/>
<organism evidence="1 2">
    <name type="scientific">Cannabis sativa</name>
    <name type="common">Hemp</name>
    <name type="synonym">Marijuana</name>
    <dbReference type="NCBI Taxonomy" id="3483"/>
    <lineage>
        <taxon>Eukaryota</taxon>
        <taxon>Viridiplantae</taxon>
        <taxon>Streptophyta</taxon>
        <taxon>Embryophyta</taxon>
        <taxon>Tracheophyta</taxon>
        <taxon>Spermatophyta</taxon>
        <taxon>Magnoliopsida</taxon>
        <taxon>eudicotyledons</taxon>
        <taxon>Gunneridae</taxon>
        <taxon>Pentapetalae</taxon>
        <taxon>rosids</taxon>
        <taxon>fabids</taxon>
        <taxon>Rosales</taxon>
        <taxon>Cannabaceae</taxon>
        <taxon>Cannabis</taxon>
    </lineage>
</organism>
<accession>A0A803P475</accession>